<name>A0AC60PMP5_IXOPE</name>
<dbReference type="Proteomes" id="UP000805193">
    <property type="component" value="Unassembled WGS sequence"/>
</dbReference>
<gene>
    <name evidence="1" type="ORF">HPB47_002230</name>
</gene>
<proteinExistence type="predicted"/>
<sequence>MPWYCAAQDCSNSVCYSGRPAHKFPTNMEARQRRLSLHGALRRRGLQDEPEVNAKSGPACKTGLFEAWRGAICHEMLPTVDLDSWTMKTGLSIGEMIHTKHRTTHKLAPECHNQAHRPKHAPQCKHTPARRQKQLPEANCGLGPTFRNTENPDAGKEKRLPAEPRPDPGVSNFSPKKWYPYHDDDRPPHSRQNPLYI</sequence>
<keyword evidence="2" id="KW-1185">Reference proteome</keyword>
<protein>
    <submittedName>
        <fullName evidence="1">Uncharacterized protein</fullName>
    </submittedName>
</protein>
<reference evidence="1 2" key="1">
    <citation type="journal article" date="2020" name="Cell">
        <title>Large-Scale Comparative Analyses of Tick Genomes Elucidate Their Genetic Diversity and Vector Capacities.</title>
        <authorList>
            <consortium name="Tick Genome and Microbiome Consortium (TIGMIC)"/>
            <person name="Jia N."/>
            <person name="Wang J."/>
            <person name="Shi W."/>
            <person name="Du L."/>
            <person name="Sun Y."/>
            <person name="Zhan W."/>
            <person name="Jiang J.F."/>
            <person name="Wang Q."/>
            <person name="Zhang B."/>
            <person name="Ji P."/>
            <person name="Bell-Sakyi L."/>
            <person name="Cui X.M."/>
            <person name="Yuan T.T."/>
            <person name="Jiang B.G."/>
            <person name="Yang W.F."/>
            <person name="Lam T.T."/>
            <person name="Chang Q.C."/>
            <person name="Ding S.J."/>
            <person name="Wang X.J."/>
            <person name="Zhu J.G."/>
            <person name="Ruan X.D."/>
            <person name="Zhao L."/>
            <person name="Wei J.T."/>
            <person name="Ye R.Z."/>
            <person name="Que T.C."/>
            <person name="Du C.H."/>
            <person name="Zhou Y.H."/>
            <person name="Cheng J.X."/>
            <person name="Dai P.F."/>
            <person name="Guo W.B."/>
            <person name="Han X.H."/>
            <person name="Huang E.J."/>
            <person name="Li L.F."/>
            <person name="Wei W."/>
            <person name="Gao Y.C."/>
            <person name="Liu J.Z."/>
            <person name="Shao H.Z."/>
            <person name="Wang X."/>
            <person name="Wang C.C."/>
            <person name="Yang T.C."/>
            <person name="Huo Q.B."/>
            <person name="Li W."/>
            <person name="Chen H.Y."/>
            <person name="Chen S.E."/>
            <person name="Zhou L.G."/>
            <person name="Ni X.B."/>
            <person name="Tian J.H."/>
            <person name="Sheng Y."/>
            <person name="Liu T."/>
            <person name="Pan Y.S."/>
            <person name="Xia L.Y."/>
            <person name="Li J."/>
            <person name="Zhao F."/>
            <person name="Cao W.C."/>
        </authorList>
    </citation>
    <scope>NUCLEOTIDE SEQUENCE [LARGE SCALE GENOMIC DNA]</scope>
    <source>
        <strain evidence="1">Iper-2018</strain>
    </source>
</reference>
<organism evidence="1 2">
    <name type="scientific">Ixodes persulcatus</name>
    <name type="common">Taiga tick</name>
    <dbReference type="NCBI Taxonomy" id="34615"/>
    <lineage>
        <taxon>Eukaryota</taxon>
        <taxon>Metazoa</taxon>
        <taxon>Ecdysozoa</taxon>
        <taxon>Arthropoda</taxon>
        <taxon>Chelicerata</taxon>
        <taxon>Arachnida</taxon>
        <taxon>Acari</taxon>
        <taxon>Parasitiformes</taxon>
        <taxon>Ixodida</taxon>
        <taxon>Ixodoidea</taxon>
        <taxon>Ixodidae</taxon>
        <taxon>Ixodinae</taxon>
        <taxon>Ixodes</taxon>
    </lineage>
</organism>
<accession>A0AC60PMP5</accession>
<dbReference type="EMBL" id="JABSTQ010010300">
    <property type="protein sequence ID" value="KAG0421908.1"/>
    <property type="molecule type" value="Genomic_DNA"/>
</dbReference>
<comment type="caution">
    <text evidence="1">The sequence shown here is derived from an EMBL/GenBank/DDBJ whole genome shotgun (WGS) entry which is preliminary data.</text>
</comment>
<evidence type="ECO:0000313" key="1">
    <source>
        <dbReference type="EMBL" id="KAG0421908.1"/>
    </source>
</evidence>
<evidence type="ECO:0000313" key="2">
    <source>
        <dbReference type="Proteomes" id="UP000805193"/>
    </source>
</evidence>